<proteinExistence type="predicted"/>
<protein>
    <submittedName>
        <fullName evidence="1">Uncharacterized protein</fullName>
    </submittedName>
</protein>
<sequence>MQIAETNGYKITIEGTWCEISNKYGVLESGDVAMKEEEIPEGYASYKLGVFIGTHHVMAMGTTGACIKRVAYDEATKEYVQLQAIIPGWTDTWVVQRFDNELLYMGEDVTNYKYADEVLAWMKKNYKIESCLMAEVYRDSFGDCTNDGISSFSRALYILDDQKGPFEPYDIRQCVYIEKREIMGSEYVDCKPVFCRNRWYMAGGNFLYTSDSRFKEITGVSYPISIHDRYEG</sequence>
<name>A0A8S5RRZ4_9CAUD</name>
<organism evidence="1">
    <name type="scientific">Myoviridae sp. ct5xZ3</name>
    <dbReference type="NCBI Taxonomy" id="2827601"/>
    <lineage>
        <taxon>Viruses</taxon>
        <taxon>Duplodnaviria</taxon>
        <taxon>Heunggongvirae</taxon>
        <taxon>Uroviricota</taxon>
        <taxon>Caudoviricetes</taxon>
    </lineage>
</organism>
<dbReference type="EMBL" id="BK057794">
    <property type="protein sequence ID" value="DAE92114.1"/>
    <property type="molecule type" value="Genomic_DNA"/>
</dbReference>
<accession>A0A8S5RRZ4</accession>
<reference evidence="1" key="1">
    <citation type="journal article" date="2021" name="Proc. Natl. Acad. Sci. U.S.A.">
        <title>A Catalog of Tens of Thousands of Viruses from Human Metagenomes Reveals Hidden Associations with Chronic Diseases.</title>
        <authorList>
            <person name="Tisza M.J."/>
            <person name="Buck C.B."/>
        </authorList>
    </citation>
    <scope>NUCLEOTIDE SEQUENCE</scope>
    <source>
        <strain evidence="1">Ct5xZ3</strain>
    </source>
</reference>
<evidence type="ECO:0000313" key="1">
    <source>
        <dbReference type="EMBL" id="DAE92114.1"/>
    </source>
</evidence>